<dbReference type="AlphaFoldDB" id="A0A645BN51"/>
<organism evidence="1">
    <name type="scientific">bioreactor metagenome</name>
    <dbReference type="NCBI Taxonomy" id="1076179"/>
    <lineage>
        <taxon>unclassified sequences</taxon>
        <taxon>metagenomes</taxon>
        <taxon>ecological metagenomes</taxon>
    </lineage>
</organism>
<dbReference type="SMART" id="SM01059">
    <property type="entry name" value="CAT"/>
    <property type="match status" value="1"/>
</dbReference>
<dbReference type="SUPFAM" id="SSF52777">
    <property type="entry name" value="CoA-dependent acyltransferases"/>
    <property type="match status" value="1"/>
</dbReference>
<accession>A0A645BN51</accession>
<dbReference type="EMBL" id="VSSQ01021302">
    <property type="protein sequence ID" value="MPM66796.1"/>
    <property type="molecule type" value="Genomic_DNA"/>
</dbReference>
<sequence>MAKPDGAYAYCTLDTALPFGEFIKTGRTALETAKHGGTMEESEDHEEFFFLSCVPWLRYTGMVQPVPSPAYSNVRLAWGKWTEENGRISLPVTILAHHALVDGVHLGRFYEELEHRVSKAR</sequence>
<dbReference type="Gene3D" id="3.30.559.10">
    <property type="entry name" value="Chloramphenicol acetyltransferase-like domain"/>
    <property type="match status" value="1"/>
</dbReference>
<evidence type="ECO:0000313" key="1">
    <source>
        <dbReference type="EMBL" id="MPM66796.1"/>
    </source>
</evidence>
<name>A0A645BN51_9ZZZZ</name>
<reference evidence="1" key="1">
    <citation type="submission" date="2019-08" db="EMBL/GenBank/DDBJ databases">
        <authorList>
            <person name="Kucharzyk K."/>
            <person name="Murdoch R.W."/>
            <person name="Higgins S."/>
            <person name="Loffler F."/>
        </authorList>
    </citation>
    <scope>NUCLEOTIDE SEQUENCE</scope>
</reference>
<dbReference type="PANTHER" id="PTHR38474">
    <property type="entry name" value="SLR0299 PROTEIN"/>
    <property type="match status" value="1"/>
</dbReference>
<protein>
    <recommendedName>
        <fullName evidence="2">Chloramphenicol acetyltransferase</fullName>
    </recommendedName>
</protein>
<dbReference type="Pfam" id="PF00302">
    <property type="entry name" value="CAT"/>
    <property type="match status" value="1"/>
</dbReference>
<dbReference type="GO" id="GO:0008811">
    <property type="term" value="F:chloramphenicol O-acetyltransferase activity"/>
    <property type="evidence" value="ECO:0007669"/>
    <property type="project" value="InterPro"/>
</dbReference>
<dbReference type="PANTHER" id="PTHR38474:SF1">
    <property type="entry name" value="SLR0299 PROTEIN"/>
    <property type="match status" value="1"/>
</dbReference>
<comment type="caution">
    <text evidence="1">The sequence shown here is derived from an EMBL/GenBank/DDBJ whole genome shotgun (WGS) entry which is preliminary data.</text>
</comment>
<evidence type="ECO:0008006" key="2">
    <source>
        <dbReference type="Google" id="ProtNLM"/>
    </source>
</evidence>
<gene>
    <name evidence="1" type="ORF">SDC9_113707</name>
</gene>
<dbReference type="InterPro" id="IPR001707">
    <property type="entry name" value="Cmp_AcTrfase"/>
</dbReference>
<proteinExistence type="predicted"/>
<dbReference type="InterPro" id="IPR023213">
    <property type="entry name" value="CAT-like_dom_sf"/>
</dbReference>